<dbReference type="GO" id="GO:0008700">
    <property type="term" value="F:(R,S)-4-hydroxy-2-oxoglutarate aldolase activity"/>
    <property type="evidence" value="ECO:0007669"/>
    <property type="project" value="UniProtKB-EC"/>
</dbReference>
<dbReference type="Proteomes" id="UP001596472">
    <property type="component" value="Unassembled WGS sequence"/>
</dbReference>
<keyword evidence="6 9" id="KW-0456">Lyase</keyword>
<evidence type="ECO:0000256" key="7">
    <source>
        <dbReference type="ARBA" id="ARBA00023270"/>
    </source>
</evidence>
<dbReference type="PANTHER" id="PTHR30246">
    <property type="entry name" value="2-KETO-3-DEOXY-6-PHOSPHOGLUCONATE ALDOLASE"/>
    <property type="match status" value="1"/>
</dbReference>
<evidence type="ECO:0000313" key="10">
    <source>
        <dbReference type="Proteomes" id="UP001596472"/>
    </source>
</evidence>
<dbReference type="InterPro" id="IPR031338">
    <property type="entry name" value="KDPG/KHG_AS_2"/>
</dbReference>
<organism evidence="9 10">
    <name type="scientific">Haloferula chungangensis</name>
    <dbReference type="NCBI Taxonomy" id="1048331"/>
    <lineage>
        <taxon>Bacteria</taxon>
        <taxon>Pseudomonadati</taxon>
        <taxon>Verrucomicrobiota</taxon>
        <taxon>Verrucomicrobiia</taxon>
        <taxon>Verrucomicrobiales</taxon>
        <taxon>Verrucomicrobiaceae</taxon>
        <taxon>Haloferula</taxon>
    </lineage>
</organism>
<dbReference type="SUPFAM" id="SSF51569">
    <property type="entry name" value="Aldolase"/>
    <property type="match status" value="1"/>
</dbReference>
<dbReference type="PROSITE" id="PS00160">
    <property type="entry name" value="ALDOLASE_KDPG_KHG_2"/>
    <property type="match status" value="1"/>
</dbReference>
<evidence type="ECO:0000256" key="3">
    <source>
        <dbReference type="ARBA" id="ARBA00006906"/>
    </source>
</evidence>
<comment type="catalytic activity">
    <reaction evidence="1">
        <text>2-dehydro-3-deoxy-6-phospho-D-gluconate = D-glyceraldehyde 3-phosphate + pyruvate</text>
        <dbReference type="Rhea" id="RHEA:17089"/>
        <dbReference type="ChEBI" id="CHEBI:15361"/>
        <dbReference type="ChEBI" id="CHEBI:57569"/>
        <dbReference type="ChEBI" id="CHEBI:59776"/>
        <dbReference type="EC" id="4.1.2.14"/>
    </reaction>
</comment>
<evidence type="ECO:0000256" key="8">
    <source>
        <dbReference type="ARBA" id="ARBA00023277"/>
    </source>
</evidence>
<accession>A0ABW2L4T3</accession>
<evidence type="ECO:0000256" key="4">
    <source>
        <dbReference type="ARBA" id="ARBA00011233"/>
    </source>
</evidence>
<dbReference type="NCBIfam" id="TIGR01182">
    <property type="entry name" value="eda"/>
    <property type="match status" value="1"/>
</dbReference>
<dbReference type="NCBIfam" id="NF004325">
    <property type="entry name" value="PRK05718.1"/>
    <property type="match status" value="1"/>
</dbReference>
<name>A0ABW2L4T3_9BACT</name>
<dbReference type="EMBL" id="JBHTBS010000001">
    <property type="protein sequence ID" value="MFC7336141.1"/>
    <property type="molecule type" value="Genomic_DNA"/>
</dbReference>
<dbReference type="Pfam" id="PF01081">
    <property type="entry name" value="Aldolase"/>
    <property type="match status" value="1"/>
</dbReference>
<comment type="subunit">
    <text evidence="4">Homotrimer.</text>
</comment>
<dbReference type="InterPro" id="IPR000887">
    <property type="entry name" value="Aldlse_KDPG_KHG"/>
</dbReference>
<sequence length="212" mass="21861">MLDRILAKRIVPVVVLDSANDAEPLAEALLAGGLDIMEITFRTAAAAESIERIAKAFPEILLGAGTLLETDQVVRAKEAGAVFGLAPGLNPEIVAKAKEIDLQFSPGIMTPSDVEQALSLGCQLLKFFPAGAAGGPEMLKALAGPYAHTGVKFVPTGGISSKNLADYLALPVVAAIGGSWMVDKKLVADGNWSEITRLTKEALAAAAAVGAD</sequence>
<comment type="similarity">
    <text evidence="3">Belongs to the KHG/KDPG aldolase family.</text>
</comment>
<dbReference type="EC" id="4.1.2.14" evidence="5"/>
<dbReference type="RefSeq" id="WP_379708960.1">
    <property type="nucleotide sequence ID" value="NZ_JBHTBS010000001.1"/>
</dbReference>
<keyword evidence="8" id="KW-0119">Carbohydrate metabolism</keyword>
<dbReference type="CDD" id="cd00452">
    <property type="entry name" value="KDPG_aldolase"/>
    <property type="match status" value="1"/>
</dbReference>
<comment type="caution">
    <text evidence="9">The sequence shown here is derived from an EMBL/GenBank/DDBJ whole genome shotgun (WGS) entry which is preliminary data.</text>
</comment>
<evidence type="ECO:0000256" key="2">
    <source>
        <dbReference type="ARBA" id="ARBA00004736"/>
    </source>
</evidence>
<dbReference type="InterPro" id="IPR031337">
    <property type="entry name" value="KDPG/KHG_AS_1"/>
</dbReference>
<evidence type="ECO:0000256" key="1">
    <source>
        <dbReference type="ARBA" id="ARBA00000654"/>
    </source>
</evidence>
<keyword evidence="7" id="KW-0704">Schiff base</keyword>
<keyword evidence="10" id="KW-1185">Reference proteome</keyword>
<evidence type="ECO:0000313" key="9">
    <source>
        <dbReference type="EMBL" id="MFC7336141.1"/>
    </source>
</evidence>
<proteinExistence type="inferred from homology"/>
<dbReference type="InterPro" id="IPR013785">
    <property type="entry name" value="Aldolase_TIM"/>
</dbReference>
<dbReference type="GO" id="GO:0008675">
    <property type="term" value="F:2-dehydro-3-deoxy-phosphogluconate aldolase activity"/>
    <property type="evidence" value="ECO:0007669"/>
    <property type="project" value="UniProtKB-EC"/>
</dbReference>
<gene>
    <name evidence="9" type="primary">eda</name>
    <name evidence="9" type="ORF">ACFQY0_03045</name>
</gene>
<evidence type="ECO:0000256" key="5">
    <source>
        <dbReference type="ARBA" id="ARBA00013063"/>
    </source>
</evidence>
<evidence type="ECO:0000256" key="6">
    <source>
        <dbReference type="ARBA" id="ARBA00023239"/>
    </source>
</evidence>
<reference evidence="10" key="1">
    <citation type="journal article" date="2019" name="Int. J. Syst. Evol. Microbiol.">
        <title>The Global Catalogue of Microorganisms (GCM) 10K type strain sequencing project: providing services to taxonomists for standard genome sequencing and annotation.</title>
        <authorList>
            <consortium name="The Broad Institute Genomics Platform"/>
            <consortium name="The Broad Institute Genome Sequencing Center for Infectious Disease"/>
            <person name="Wu L."/>
            <person name="Ma J."/>
        </authorList>
    </citation>
    <scope>NUCLEOTIDE SEQUENCE [LARGE SCALE GENOMIC DNA]</scope>
    <source>
        <strain evidence="10">CGMCC 4.1467</strain>
    </source>
</reference>
<comment type="pathway">
    <text evidence="2">Carbohydrate acid metabolism; 2-dehydro-3-deoxy-D-gluconate degradation; D-glyceraldehyde 3-phosphate and pyruvate from 2-dehydro-3-deoxy-D-gluconate: step 2/2.</text>
</comment>
<dbReference type="Gene3D" id="3.20.20.70">
    <property type="entry name" value="Aldolase class I"/>
    <property type="match status" value="1"/>
</dbReference>
<dbReference type="PANTHER" id="PTHR30246:SF1">
    <property type="entry name" value="2-DEHYDRO-3-DEOXY-6-PHOSPHOGALACTONATE ALDOLASE-RELATED"/>
    <property type="match status" value="1"/>
</dbReference>
<protein>
    <recommendedName>
        <fullName evidence="5">2-dehydro-3-deoxy-phosphogluconate aldolase</fullName>
        <ecNumber evidence="5">4.1.2.14</ecNumber>
    </recommendedName>
</protein>
<dbReference type="PROSITE" id="PS00159">
    <property type="entry name" value="ALDOLASE_KDPG_KHG_1"/>
    <property type="match status" value="1"/>
</dbReference>